<keyword evidence="1" id="KW-1133">Transmembrane helix</keyword>
<dbReference type="InterPro" id="IPR007404">
    <property type="entry name" value="YdjM-like"/>
</dbReference>
<name>A0ABV8QHZ9_9GAMM</name>
<dbReference type="PANTHER" id="PTHR40031">
    <property type="entry name" value="HYPOTHETICAL MEMBRANE SPANNING PROTEIN"/>
    <property type="match status" value="1"/>
</dbReference>
<keyword evidence="2" id="KW-0378">Hydrolase</keyword>
<dbReference type="EMBL" id="JBHSDI010000016">
    <property type="protein sequence ID" value="MFC4259941.1"/>
    <property type="molecule type" value="Genomic_DNA"/>
</dbReference>
<accession>A0ABV8QHZ9</accession>
<dbReference type="InterPro" id="IPR053170">
    <property type="entry name" value="Transcription_regulator"/>
</dbReference>
<feature type="transmembrane region" description="Helical" evidence="1">
    <location>
        <begin position="154"/>
        <end position="174"/>
    </location>
</feature>
<evidence type="ECO:0000256" key="1">
    <source>
        <dbReference type="SAM" id="Phobius"/>
    </source>
</evidence>
<proteinExistence type="predicted"/>
<sequence length="344" mass="37269">MDSVTQAALGACIGGAVASRTLGRAAFIGGAALGTLPDLDVMLDYGTAIANFTQHRGFSHSLFILVPLAVALALALHRWKPQLSRGRWLAFTLLILVTHPLLDSLTTYGTQLFWPLGPPVGTTSIFIIDPLYTLPLLLAVLYGAFKPPAPRAQGVALALSSAYLLWALGAQTLVDQRVEEHLAGQGLAGAPRMVQPMPFTTLLWRVTVLGADERLEMVTGPFEGDRPLTVERFPRDPALIEQLVSFREGQRLFWFTDGFLDVSIRDSSLLATDIRLGVPGAHPFTFVIARQDADGEWSATASTQEPRPTMRNDALRAFWSRLSGEAEVLCMATFEALPAGETCS</sequence>
<comment type="caution">
    <text evidence="2">The sequence shown here is derived from an EMBL/GenBank/DDBJ whole genome shotgun (WGS) entry which is preliminary data.</text>
</comment>
<dbReference type="RefSeq" id="WP_379887968.1">
    <property type="nucleotide sequence ID" value="NZ_JBHSDI010000016.1"/>
</dbReference>
<keyword evidence="3" id="KW-1185">Reference proteome</keyword>
<protein>
    <submittedName>
        <fullName evidence="2">Metal-dependent hydrolase</fullName>
    </submittedName>
</protein>
<dbReference type="GO" id="GO:0016787">
    <property type="term" value="F:hydrolase activity"/>
    <property type="evidence" value="ECO:0007669"/>
    <property type="project" value="UniProtKB-KW"/>
</dbReference>
<evidence type="ECO:0000313" key="3">
    <source>
        <dbReference type="Proteomes" id="UP001595798"/>
    </source>
</evidence>
<keyword evidence="1" id="KW-0812">Transmembrane</keyword>
<feature type="transmembrane region" description="Helical" evidence="1">
    <location>
        <begin position="120"/>
        <end position="142"/>
    </location>
</feature>
<dbReference type="Proteomes" id="UP001595798">
    <property type="component" value="Unassembled WGS sequence"/>
</dbReference>
<feature type="transmembrane region" description="Helical" evidence="1">
    <location>
        <begin position="88"/>
        <end position="108"/>
    </location>
</feature>
<feature type="transmembrane region" description="Helical" evidence="1">
    <location>
        <begin position="57"/>
        <end position="76"/>
    </location>
</feature>
<evidence type="ECO:0000313" key="2">
    <source>
        <dbReference type="EMBL" id="MFC4259941.1"/>
    </source>
</evidence>
<keyword evidence="1" id="KW-0472">Membrane</keyword>
<dbReference type="PANTHER" id="PTHR40031:SF1">
    <property type="entry name" value="MEMBRANE-BOUND METAL-DEPENDENT HYDROLASE"/>
    <property type="match status" value="1"/>
</dbReference>
<reference evidence="3" key="1">
    <citation type="journal article" date="2019" name="Int. J. Syst. Evol. Microbiol.">
        <title>The Global Catalogue of Microorganisms (GCM) 10K type strain sequencing project: providing services to taxonomists for standard genome sequencing and annotation.</title>
        <authorList>
            <consortium name="The Broad Institute Genomics Platform"/>
            <consortium name="The Broad Institute Genome Sequencing Center for Infectious Disease"/>
            <person name="Wu L."/>
            <person name="Ma J."/>
        </authorList>
    </citation>
    <scope>NUCLEOTIDE SEQUENCE [LARGE SCALE GENOMIC DNA]</scope>
    <source>
        <strain evidence="3">CECT 7297</strain>
    </source>
</reference>
<organism evidence="2 3">
    <name type="scientific">Marinobacter lacisalsi</name>
    <dbReference type="NCBI Taxonomy" id="475979"/>
    <lineage>
        <taxon>Bacteria</taxon>
        <taxon>Pseudomonadati</taxon>
        <taxon>Pseudomonadota</taxon>
        <taxon>Gammaproteobacteria</taxon>
        <taxon>Pseudomonadales</taxon>
        <taxon>Marinobacteraceae</taxon>
        <taxon>Marinobacter</taxon>
    </lineage>
</organism>
<gene>
    <name evidence="2" type="ORF">ACFOZ5_12950</name>
</gene>
<dbReference type="Pfam" id="PF04307">
    <property type="entry name" value="YdjM"/>
    <property type="match status" value="1"/>
</dbReference>